<keyword evidence="3 4" id="KW-0597">Phosphoprotein</keyword>
<feature type="domain" description="PAS" evidence="7">
    <location>
        <begin position="1"/>
        <end position="59"/>
    </location>
</feature>
<dbReference type="Pfam" id="PF00072">
    <property type="entry name" value="Response_reg"/>
    <property type="match status" value="1"/>
</dbReference>
<evidence type="ECO:0000259" key="7">
    <source>
        <dbReference type="PROSITE" id="PS50112"/>
    </source>
</evidence>
<evidence type="ECO:0000259" key="5">
    <source>
        <dbReference type="PROSITE" id="PS50109"/>
    </source>
</evidence>
<dbReference type="EC" id="2.7.13.3" evidence="2"/>
<keyword evidence="10" id="KW-1185">Reference proteome</keyword>
<feature type="modified residue" description="4-aspartylphosphate" evidence="4">
    <location>
        <position position="440"/>
    </location>
</feature>
<name>A0ABU5E4K8_9PROT</name>
<evidence type="ECO:0000256" key="2">
    <source>
        <dbReference type="ARBA" id="ARBA00012438"/>
    </source>
</evidence>
<accession>A0ABU5E4K8</accession>
<dbReference type="Gene3D" id="3.30.565.10">
    <property type="entry name" value="Histidine kinase-like ATPase, C-terminal domain"/>
    <property type="match status" value="1"/>
</dbReference>
<dbReference type="PRINTS" id="PR00344">
    <property type="entry name" value="BCTRLSENSOR"/>
</dbReference>
<dbReference type="CDD" id="cd00130">
    <property type="entry name" value="PAS"/>
    <property type="match status" value="1"/>
</dbReference>
<dbReference type="SUPFAM" id="SSF55874">
    <property type="entry name" value="ATPase domain of HSP90 chaperone/DNA topoisomerase II/histidine kinase"/>
    <property type="match status" value="1"/>
</dbReference>
<evidence type="ECO:0000256" key="4">
    <source>
        <dbReference type="PROSITE-ProRule" id="PRU00169"/>
    </source>
</evidence>
<dbReference type="InterPro" id="IPR003594">
    <property type="entry name" value="HATPase_dom"/>
</dbReference>
<dbReference type="InterPro" id="IPR000700">
    <property type="entry name" value="PAS-assoc_C"/>
</dbReference>
<dbReference type="InterPro" id="IPR035965">
    <property type="entry name" value="PAS-like_dom_sf"/>
</dbReference>
<dbReference type="EMBL" id="JAXCLX010000004">
    <property type="protein sequence ID" value="MDY0874145.1"/>
    <property type="molecule type" value="Genomic_DNA"/>
</dbReference>
<dbReference type="PROSITE" id="PS50112">
    <property type="entry name" value="PAS"/>
    <property type="match status" value="1"/>
</dbReference>
<evidence type="ECO:0000259" key="6">
    <source>
        <dbReference type="PROSITE" id="PS50110"/>
    </source>
</evidence>
<evidence type="ECO:0000259" key="8">
    <source>
        <dbReference type="PROSITE" id="PS50113"/>
    </source>
</evidence>
<evidence type="ECO:0000313" key="9">
    <source>
        <dbReference type="EMBL" id="MDY0874145.1"/>
    </source>
</evidence>
<dbReference type="InterPro" id="IPR036890">
    <property type="entry name" value="HATPase_C_sf"/>
</dbReference>
<dbReference type="Gene3D" id="1.10.287.130">
    <property type="match status" value="1"/>
</dbReference>
<dbReference type="InterPro" id="IPR004358">
    <property type="entry name" value="Sig_transdc_His_kin-like_C"/>
</dbReference>
<dbReference type="PANTHER" id="PTHR43065">
    <property type="entry name" value="SENSOR HISTIDINE KINASE"/>
    <property type="match status" value="1"/>
</dbReference>
<dbReference type="SUPFAM" id="SSF55785">
    <property type="entry name" value="PYP-like sensor domain (PAS domain)"/>
    <property type="match status" value="1"/>
</dbReference>
<dbReference type="InterPro" id="IPR001789">
    <property type="entry name" value="Sig_transdc_resp-reg_receiver"/>
</dbReference>
<evidence type="ECO:0000256" key="1">
    <source>
        <dbReference type="ARBA" id="ARBA00000085"/>
    </source>
</evidence>
<dbReference type="Proteomes" id="UP001271769">
    <property type="component" value="Unassembled WGS sequence"/>
</dbReference>
<gene>
    <name evidence="9" type="ORF">SMD31_19545</name>
</gene>
<dbReference type="Pfam" id="PF13426">
    <property type="entry name" value="PAS_9"/>
    <property type="match status" value="1"/>
</dbReference>
<dbReference type="InterPro" id="IPR003661">
    <property type="entry name" value="HisK_dim/P_dom"/>
</dbReference>
<dbReference type="SMART" id="SM00387">
    <property type="entry name" value="HATPase_c"/>
    <property type="match status" value="1"/>
</dbReference>
<dbReference type="Pfam" id="PF00512">
    <property type="entry name" value="HisKA"/>
    <property type="match status" value="1"/>
</dbReference>
<evidence type="ECO:0000256" key="3">
    <source>
        <dbReference type="ARBA" id="ARBA00022553"/>
    </source>
</evidence>
<dbReference type="SUPFAM" id="SSF52172">
    <property type="entry name" value="CheY-like"/>
    <property type="match status" value="1"/>
</dbReference>
<dbReference type="SUPFAM" id="SSF47384">
    <property type="entry name" value="Homodimeric domain of signal transducing histidine kinase"/>
    <property type="match status" value="1"/>
</dbReference>
<comment type="caution">
    <text evidence="9">The sequence shown here is derived from an EMBL/GenBank/DDBJ whole genome shotgun (WGS) entry which is preliminary data.</text>
</comment>
<feature type="domain" description="Histidine kinase" evidence="5">
    <location>
        <begin position="148"/>
        <end position="368"/>
    </location>
</feature>
<dbReference type="PROSITE" id="PS50110">
    <property type="entry name" value="RESPONSE_REGULATORY"/>
    <property type="match status" value="1"/>
</dbReference>
<dbReference type="InterPro" id="IPR005467">
    <property type="entry name" value="His_kinase_dom"/>
</dbReference>
<dbReference type="SMART" id="SM00091">
    <property type="entry name" value="PAS"/>
    <property type="match status" value="1"/>
</dbReference>
<proteinExistence type="predicted"/>
<dbReference type="Gene3D" id="3.40.50.2300">
    <property type="match status" value="1"/>
</dbReference>
<dbReference type="Pfam" id="PF02518">
    <property type="entry name" value="HATPase_c"/>
    <property type="match status" value="1"/>
</dbReference>
<dbReference type="PROSITE" id="PS50113">
    <property type="entry name" value="PAC"/>
    <property type="match status" value="1"/>
</dbReference>
<evidence type="ECO:0000313" key="10">
    <source>
        <dbReference type="Proteomes" id="UP001271769"/>
    </source>
</evidence>
<dbReference type="SMART" id="SM00448">
    <property type="entry name" value="REC"/>
    <property type="match status" value="1"/>
</dbReference>
<reference evidence="9 10" key="1">
    <citation type="journal article" date="2013" name="Antonie Van Leeuwenhoek">
        <title>Dongia rigui sp. nov., isolated from freshwater of a large wetland in Korea.</title>
        <authorList>
            <person name="Baik K.S."/>
            <person name="Hwang Y.M."/>
            <person name="Choi J.S."/>
            <person name="Kwon J."/>
            <person name="Seong C.N."/>
        </authorList>
    </citation>
    <scope>NUCLEOTIDE SEQUENCE [LARGE SCALE GENOMIC DNA]</scope>
    <source>
        <strain evidence="9 10">04SU4-P</strain>
    </source>
</reference>
<dbReference type="Gene3D" id="3.30.450.20">
    <property type="entry name" value="PAS domain"/>
    <property type="match status" value="1"/>
</dbReference>
<dbReference type="PANTHER" id="PTHR43065:SF49">
    <property type="entry name" value="HISTIDINE KINASE"/>
    <property type="match status" value="1"/>
</dbReference>
<dbReference type="NCBIfam" id="TIGR00229">
    <property type="entry name" value="sensory_box"/>
    <property type="match status" value="1"/>
</dbReference>
<protein>
    <recommendedName>
        <fullName evidence="2">histidine kinase</fullName>
        <ecNumber evidence="2">2.7.13.3</ecNumber>
    </recommendedName>
</protein>
<dbReference type="InterPro" id="IPR011006">
    <property type="entry name" value="CheY-like_superfamily"/>
</dbReference>
<feature type="domain" description="PAC" evidence="8">
    <location>
        <begin position="76"/>
        <end position="128"/>
    </location>
</feature>
<dbReference type="CDD" id="cd00082">
    <property type="entry name" value="HisKA"/>
    <property type="match status" value="1"/>
</dbReference>
<organism evidence="9 10">
    <name type="scientific">Dongia rigui</name>
    <dbReference type="NCBI Taxonomy" id="940149"/>
    <lineage>
        <taxon>Bacteria</taxon>
        <taxon>Pseudomonadati</taxon>
        <taxon>Pseudomonadota</taxon>
        <taxon>Alphaproteobacteria</taxon>
        <taxon>Rhodospirillales</taxon>
        <taxon>Dongiaceae</taxon>
        <taxon>Dongia</taxon>
    </lineage>
</organism>
<dbReference type="InterPro" id="IPR000014">
    <property type="entry name" value="PAS"/>
</dbReference>
<dbReference type="PROSITE" id="PS50109">
    <property type="entry name" value="HIS_KIN"/>
    <property type="match status" value="1"/>
</dbReference>
<comment type="catalytic activity">
    <reaction evidence="1">
        <text>ATP + protein L-histidine = ADP + protein N-phospho-L-histidine.</text>
        <dbReference type="EC" id="2.7.13.3"/>
    </reaction>
</comment>
<sequence length="506" mass="54490">MDDHYRLLIDAVTDYAIYMLDPSGRVASWNPGAQRLKGYSAAEILGQHFSTFYTPEDREAGWPEVALATAQEAGRFEKEGWRVRKDGTRFWANVIVDPIHDRSGALIGFAKITRDVTDRMTTEAELKVTREALFQAQKMEAIGQLSGGVAHDFNNLLMAILSSLELAKKRLPDDPKLARFIENAVQGANRGASLTQRMLAFARRQTLHAQPLELPTVISGIKDLIRRSLGPAIEVTVDIADDVDAVMADANQLEAAMLNIVVNARDAMPAGGALVITARNADIAAGNDYGLAAGSFVCLAISDTGTGMNDEILSRAKEPFFTTKGVGKGTGLGLSQVHGLLEQLGGRLILKSAPDSGTTAELWLPAAAGAAAALQATVVEPASAPPRGLRILAVDDDALVLMNTAAMLEDMGHKVKEANSALEAIEALKQESQFDIVITDMAMPQMNGLDLARAVWKDWPSVPILLATGYAELPEKPERRLHILSKPFGQRELAKGIEMALNEPLA</sequence>
<dbReference type="RefSeq" id="WP_320502619.1">
    <property type="nucleotide sequence ID" value="NZ_JAXCLX010000004.1"/>
</dbReference>
<dbReference type="InterPro" id="IPR036097">
    <property type="entry name" value="HisK_dim/P_sf"/>
</dbReference>
<dbReference type="SMART" id="SM00388">
    <property type="entry name" value="HisKA"/>
    <property type="match status" value="1"/>
</dbReference>
<feature type="domain" description="Response regulatory" evidence="6">
    <location>
        <begin position="390"/>
        <end position="501"/>
    </location>
</feature>